<dbReference type="InterPro" id="IPR004843">
    <property type="entry name" value="Calcineurin-like_PHP"/>
</dbReference>
<organism evidence="5 6">
    <name type="scientific">Flavobacterium humi</name>
    <dbReference type="NCBI Taxonomy" id="2562683"/>
    <lineage>
        <taxon>Bacteria</taxon>
        <taxon>Pseudomonadati</taxon>
        <taxon>Bacteroidota</taxon>
        <taxon>Flavobacteriia</taxon>
        <taxon>Flavobacteriales</taxon>
        <taxon>Flavobacteriaceae</taxon>
        <taxon>Flavobacterium</taxon>
    </lineage>
</organism>
<dbReference type="Gene3D" id="2.60.120.260">
    <property type="entry name" value="Galactose-binding domain-like"/>
    <property type="match status" value="1"/>
</dbReference>
<feature type="domain" description="Calcineurin-like phosphoesterase" evidence="3">
    <location>
        <begin position="294"/>
        <end position="470"/>
    </location>
</feature>
<dbReference type="AlphaFoldDB" id="A0A4Z0LCN0"/>
<evidence type="ECO:0000256" key="1">
    <source>
        <dbReference type="ARBA" id="ARBA00022729"/>
    </source>
</evidence>
<evidence type="ECO:0000259" key="3">
    <source>
        <dbReference type="Pfam" id="PF00149"/>
    </source>
</evidence>
<accession>A0A4Z0LCN0</accession>
<dbReference type="RefSeq" id="WP_135524847.1">
    <property type="nucleotide sequence ID" value="NZ_SRLH01000001.1"/>
</dbReference>
<sequence length="651" mass="71923">MKTLKLFYLCLFGFTAGTVFSQTTLVATGSSWKYLDNGSNQGTAWRAAVFTETGWLQGNAQLGYGDGDEATVVSYGSSSSNKYVTTYFRKTFAVANANSFINYTLKVKRDDGVAVYVNGTEVYRNNLAANATSATLATLASDDGAGFQSTTLPAGTFVTGNNTIAVEIHQNAGNSSDISFDLELIGNLTAPVVTSQKHIHWGSSKNPLDGLTITWRNTGTADKIKWGYTNTYEQGTFNGVSRAGYADKYFNYSFPVVTPNATIYYELYDSQNNIWTGQKTYQTAPPLNTSDFTFLAIGDSRSNVGVWQTISNLAQSKNPDFVLFNGDIVENGNTNAQWDNWFDYGKNLIDKQLFFHAQGNHDVSSAANYQNIFELPKYSPTGTELYYAVEYGDAIFICLNTETPTNAAQRTWLTNTLAANVNKRWKIISFHKPFYTVGPHANEMNSEFGTWWKAFDDYGVDLILTGHDHLYERFKPINRNVSTTNAVATYGSGPTEGRCEVVCGGAGAPLYDAGTSGLLQTFKKDYHFVKFDVTATSLCGTVYDDSNVVIDNFCINKTNLGKGDPKNIFYPIKLSPNPVKESFKVTYSSPNTGKVLISIFDIKGNLVAQENTTKPETEFVYKYDASSLKQGVYVFEIQMDNQKDSAILIRE</sequence>
<reference evidence="5 6" key="1">
    <citation type="submission" date="2019-04" db="EMBL/GenBank/DDBJ databases">
        <title>Flavobacterium sp. strain DS2-A Genome sequencing and assembly.</title>
        <authorList>
            <person name="Kim I."/>
        </authorList>
    </citation>
    <scope>NUCLEOTIDE SEQUENCE [LARGE SCALE GENOMIC DNA]</scope>
    <source>
        <strain evidence="5 6">DS2-A</strain>
    </source>
</reference>
<evidence type="ECO:0000313" key="5">
    <source>
        <dbReference type="EMBL" id="TGD59640.1"/>
    </source>
</evidence>
<gene>
    <name evidence="5" type="ORF">E4635_01530</name>
</gene>
<dbReference type="InterPro" id="IPR029052">
    <property type="entry name" value="Metallo-depent_PP-like"/>
</dbReference>
<feature type="chain" id="PRO_5021358767" evidence="2">
    <location>
        <begin position="22"/>
        <end position="651"/>
    </location>
</feature>
<dbReference type="PANTHER" id="PTHR22953">
    <property type="entry name" value="ACID PHOSPHATASE RELATED"/>
    <property type="match status" value="1"/>
</dbReference>
<proteinExistence type="predicted"/>
<protein>
    <submittedName>
        <fullName evidence="5">T9SS type A sorting domain-containing protein</fullName>
    </submittedName>
</protein>
<dbReference type="Pfam" id="PF00149">
    <property type="entry name" value="Metallophos"/>
    <property type="match status" value="1"/>
</dbReference>
<dbReference type="PANTHER" id="PTHR22953:SF153">
    <property type="entry name" value="PURPLE ACID PHOSPHATASE"/>
    <property type="match status" value="1"/>
</dbReference>
<feature type="domain" description="Secretion system C-terminal sorting" evidence="4">
    <location>
        <begin position="576"/>
        <end position="644"/>
    </location>
</feature>
<dbReference type="InterPro" id="IPR026444">
    <property type="entry name" value="Secre_tail"/>
</dbReference>
<keyword evidence="6" id="KW-1185">Reference proteome</keyword>
<keyword evidence="1 2" id="KW-0732">Signal</keyword>
<dbReference type="GO" id="GO:0003993">
    <property type="term" value="F:acid phosphatase activity"/>
    <property type="evidence" value="ECO:0007669"/>
    <property type="project" value="InterPro"/>
</dbReference>
<dbReference type="Proteomes" id="UP000297407">
    <property type="component" value="Unassembled WGS sequence"/>
</dbReference>
<name>A0A4Z0LCN0_9FLAO</name>
<dbReference type="InterPro" id="IPR039331">
    <property type="entry name" value="PAPs-like"/>
</dbReference>
<dbReference type="NCBIfam" id="TIGR04183">
    <property type="entry name" value="Por_Secre_tail"/>
    <property type="match status" value="1"/>
</dbReference>
<dbReference type="SUPFAM" id="SSF56300">
    <property type="entry name" value="Metallo-dependent phosphatases"/>
    <property type="match status" value="1"/>
</dbReference>
<evidence type="ECO:0000259" key="4">
    <source>
        <dbReference type="Pfam" id="PF18962"/>
    </source>
</evidence>
<feature type="signal peptide" evidence="2">
    <location>
        <begin position="1"/>
        <end position="21"/>
    </location>
</feature>
<dbReference type="Gene3D" id="3.60.21.10">
    <property type="match status" value="1"/>
</dbReference>
<evidence type="ECO:0000313" key="6">
    <source>
        <dbReference type="Proteomes" id="UP000297407"/>
    </source>
</evidence>
<dbReference type="EMBL" id="SRLH01000001">
    <property type="protein sequence ID" value="TGD59640.1"/>
    <property type="molecule type" value="Genomic_DNA"/>
</dbReference>
<dbReference type="OrthoDB" id="9801383at2"/>
<dbReference type="Pfam" id="PF18962">
    <property type="entry name" value="Por_Secre_tail"/>
    <property type="match status" value="1"/>
</dbReference>
<evidence type="ECO:0000256" key="2">
    <source>
        <dbReference type="SAM" id="SignalP"/>
    </source>
</evidence>
<comment type="caution">
    <text evidence="5">The sequence shown here is derived from an EMBL/GenBank/DDBJ whole genome shotgun (WGS) entry which is preliminary data.</text>
</comment>